<dbReference type="InterPro" id="IPR006935">
    <property type="entry name" value="Helicase/UvrB_N"/>
</dbReference>
<evidence type="ECO:0000313" key="4">
    <source>
        <dbReference type="Proteomes" id="UP000199701"/>
    </source>
</evidence>
<keyword evidence="4" id="KW-1185">Reference proteome</keyword>
<dbReference type="Pfam" id="PF13091">
    <property type="entry name" value="PLDc_2"/>
    <property type="match status" value="1"/>
</dbReference>
<dbReference type="GO" id="GO:0016787">
    <property type="term" value="F:hydrolase activity"/>
    <property type="evidence" value="ECO:0007669"/>
    <property type="project" value="InterPro"/>
</dbReference>
<dbReference type="SUPFAM" id="SSF56024">
    <property type="entry name" value="Phospholipase D/nuclease"/>
    <property type="match status" value="1"/>
</dbReference>
<feature type="domain" description="Helicase ATP-binding" evidence="1">
    <location>
        <begin position="240"/>
        <end position="391"/>
    </location>
</feature>
<dbReference type="RefSeq" id="WP_092451597.1">
    <property type="nucleotide sequence ID" value="NZ_FOJI01000003.1"/>
</dbReference>
<protein>
    <submittedName>
        <fullName evidence="3">Superfamily II DNA or RNA helicase</fullName>
    </submittedName>
</protein>
<feature type="domain" description="Helicase C-terminal" evidence="2">
    <location>
        <begin position="439"/>
        <end position="596"/>
    </location>
</feature>
<dbReference type="CDD" id="cd18799">
    <property type="entry name" value="SF2_C_EcoAI-like"/>
    <property type="match status" value="1"/>
</dbReference>
<evidence type="ECO:0000313" key="3">
    <source>
        <dbReference type="EMBL" id="SEW04321.1"/>
    </source>
</evidence>
<dbReference type="InterPro" id="IPR058403">
    <property type="entry name" value="DUF8090"/>
</dbReference>
<dbReference type="SMART" id="SM00487">
    <property type="entry name" value="DEXDc"/>
    <property type="match status" value="1"/>
</dbReference>
<evidence type="ECO:0000259" key="1">
    <source>
        <dbReference type="PROSITE" id="PS51192"/>
    </source>
</evidence>
<dbReference type="InterPro" id="IPR050742">
    <property type="entry name" value="Helicase_Restrict-Modif_Enz"/>
</dbReference>
<dbReference type="PROSITE" id="PS51194">
    <property type="entry name" value="HELICASE_CTER"/>
    <property type="match status" value="1"/>
</dbReference>
<dbReference type="SUPFAM" id="SSF52540">
    <property type="entry name" value="P-loop containing nucleoside triphosphate hydrolases"/>
    <property type="match status" value="1"/>
</dbReference>
<dbReference type="PANTHER" id="PTHR47396">
    <property type="entry name" value="TYPE I RESTRICTION ENZYME ECOKI R PROTEIN"/>
    <property type="match status" value="1"/>
</dbReference>
<dbReference type="Proteomes" id="UP000199701">
    <property type="component" value="Unassembled WGS sequence"/>
</dbReference>
<sequence length="975" mass="112391">MDNLARVTSAKEVLEKQIMESVKTGFIDNSYESLEAYRPKLIYNDCDKGNTVLANITKELAECDSFWFSVAFITKSGLVVLKETLKEISEKGVHGRILTTDYLAFNEPGALRELLKFSNIEVKVFTKEHFHTKGYMFKKGERNTFVVGSSNLTQTALKENKEWNLKVTSLEQGELIQETLGEFDLMWKQAEVLTENWISEYEIIYRESKKIRDAQKIVRIKQHTLEPNKMQIEATRNLEELREAGQDKALLISATGTGKTYLSAFDVANFKPKKMLFLVHREQILKQAMESFKDVLGEGIKAGLLSGTTKKYDADYLFSTVQMMSKPDIMQKFGAGYFDYICLDETHRSGAESYQRIINYFKPKFLLGMTATPERTDGFDIYSQFDHNIAYEIRLQQAMQEKMLCPFHYFGITELIIDGNVIDDTTEFKYLVSGQRVDNIIDKIEFYGHSGDRVKGLMFCSRKDEAKELSRLFNERNYHTIALCGDDSQDAREDAKSRLEQDEIAGSLDYIFTVDIFNEGVDIPAINQVVMLRPTQSAIIFVQQLGRGLRKAMNKDYVVIIDFIGNYAKNFLIPIALSGDRTYNKDAIRKYIAEGNRVIPGCSTVNFDTIAKQRIYATIDTANFSDVKLIKEEYKNLKNMIGRIPKLTDFEKYGSIDVMRIFENKSLGSYHNFLKKYDDDYKIELTTTQEEMLAFVSQKIANGKRIQELQVLKRLLKYQTGIMKLVASDLKKDYGKQFTMAAQDNVARVLTNNFVTNEAGKKRFSNSIFLEKDGEDYNASATFEKAIQGENFNILLDELLDFGICRYNSIYSKTYKNTDFELYQKYTYEDVCKLLNWDNNMVALNIGGYKYDENTNTFPVFINYNKDESINDSIKYEDRFVSPSRLIALSKQSRTAESKDIQHIYNAKENGTKIYLFVRKNKDDNTSKEFYFLGEMNAVGEPKEIVMKNVDKNAVEITYKLETAVREDLFEYLVE</sequence>
<dbReference type="InterPro" id="IPR025202">
    <property type="entry name" value="PLD-like_dom"/>
</dbReference>
<organism evidence="3 4">
    <name type="scientific">[Clostridium] fimetarium</name>
    <dbReference type="NCBI Taxonomy" id="99656"/>
    <lineage>
        <taxon>Bacteria</taxon>
        <taxon>Bacillati</taxon>
        <taxon>Bacillota</taxon>
        <taxon>Clostridia</taxon>
        <taxon>Lachnospirales</taxon>
        <taxon>Lachnospiraceae</taxon>
    </lineage>
</organism>
<dbReference type="CDD" id="cd18032">
    <property type="entry name" value="DEXHc_RE_I_III_res"/>
    <property type="match status" value="1"/>
</dbReference>
<dbReference type="OrthoDB" id="9802848at2"/>
<name>A0A1I0NS34_9FIRM</name>
<dbReference type="InterPro" id="IPR001650">
    <property type="entry name" value="Helicase_C-like"/>
</dbReference>
<dbReference type="Gene3D" id="3.40.50.300">
    <property type="entry name" value="P-loop containing nucleotide triphosphate hydrolases"/>
    <property type="match status" value="2"/>
</dbReference>
<keyword evidence="3" id="KW-0547">Nucleotide-binding</keyword>
<dbReference type="Gene3D" id="3.30.870.10">
    <property type="entry name" value="Endonuclease Chain A"/>
    <property type="match status" value="1"/>
</dbReference>
<dbReference type="Pfam" id="PF26350">
    <property type="entry name" value="DUF8090"/>
    <property type="match status" value="1"/>
</dbReference>
<dbReference type="InterPro" id="IPR014001">
    <property type="entry name" value="Helicase_ATP-bd"/>
</dbReference>
<dbReference type="Pfam" id="PF11907">
    <property type="entry name" value="DUF3427"/>
    <property type="match status" value="1"/>
</dbReference>
<dbReference type="AlphaFoldDB" id="A0A1I0NS34"/>
<dbReference type="GO" id="GO:0003677">
    <property type="term" value="F:DNA binding"/>
    <property type="evidence" value="ECO:0007669"/>
    <property type="project" value="InterPro"/>
</dbReference>
<dbReference type="EMBL" id="FOJI01000003">
    <property type="protein sequence ID" value="SEW04321.1"/>
    <property type="molecule type" value="Genomic_DNA"/>
</dbReference>
<keyword evidence="3" id="KW-0378">Hydrolase</keyword>
<evidence type="ECO:0000259" key="2">
    <source>
        <dbReference type="PROSITE" id="PS51194"/>
    </source>
</evidence>
<dbReference type="CDD" id="cd09204">
    <property type="entry name" value="PLDc_N_DEXD_b2"/>
    <property type="match status" value="1"/>
</dbReference>
<dbReference type="PROSITE" id="PS51192">
    <property type="entry name" value="HELICASE_ATP_BIND_1"/>
    <property type="match status" value="1"/>
</dbReference>
<dbReference type="InterPro" id="IPR027417">
    <property type="entry name" value="P-loop_NTPase"/>
</dbReference>
<gene>
    <name evidence="3" type="ORF">SAMN05421659_103330</name>
</gene>
<keyword evidence="3" id="KW-0067">ATP-binding</keyword>
<dbReference type="SMART" id="SM00490">
    <property type="entry name" value="HELICc"/>
    <property type="match status" value="1"/>
</dbReference>
<reference evidence="3 4" key="1">
    <citation type="submission" date="2016-10" db="EMBL/GenBank/DDBJ databases">
        <authorList>
            <person name="de Groot N.N."/>
        </authorList>
    </citation>
    <scope>NUCLEOTIDE SEQUENCE [LARGE SCALE GENOMIC DNA]</scope>
    <source>
        <strain evidence="3 4">DSM 9179</strain>
    </source>
</reference>
<dbReference type="PANTHER" id="PTHR47396:SF1">
    <property type="entry name" value="ATP-DEPENDENT HELICASE IRC3-RELATED"/>
    <property type="match status" value="1"/>
</dbReference>
<accession>A0A1I0NS34</accession>
<dbReference type="Pfam" id="PF00271">
    <property type="entry name" value="Helicase_C"/>
    <property type="match status" value="1"/>
</dbReference>
<dbReference type="InterPro" id="IPR021835">
    <property type="entry name" value="DUF3427"/>
</dbReference>
<dbReference type="GO" id="GO:0005829">
    <property type="term" value="C:cytosol"/>
    <property type="evidence" value="ECO:0007669"/>
    <property type="project" value="TreeGrafter"/>
</dbReference>
<proteinExistence type="predicted"/>
<dbReference type="STRING" id="99656.SAMN05421659_103330"/>
<dbReference type="GO" id="GO:0004386">
    <property type="term" value="F:helicase activity"/>
    <property type="evidence" value="ECO:0007669"/>
    <property type="project" value="UniProtKB-KW"/>
</dbReference>
<dbReference type="GO" id="GO:0005524">
    <property type="term" value="F:ATP binding"/>
    <property type="evidence" value="ECO:0007669"/>
    <property type="project" value="InterPro"/>
</dbReference>
<dbReference type="Pfam" id="PF04851">
    <property type="entry name" value="ResIII"/>
    <property type="match status" value="1"/>
</dbReference>
<keyword evidence="3" id="KW-0347">Helicase</keyword>